<dbReference type="AlphaFoldDB" id="F0Y5C9"/>
<proteinExistence type="predicted"/>
<feature type="compositionally biased region" description="Basic and acidic residues" evidence="1">
    <location>
        <begin position="263"/>
        <end position="297"/>
    </location>
</feature>
<feature type="compositionally biased region" description="Low complexity" evidence="1">
    <location>
        <begin position="19"/>
        <end position="30"/>
    </location>
</feature>
<dbReference type="EMBL" id="GL833125">
    <property type="protein sequence ID" value="EGB09820.1"/>
    <property type="molecule type" value="Genomic_DNA"/>
</dbReference>
<feature type="compositionally biased region" description="Basic and acidic residues" evidence="1">
    <location>
        <begin position="156"/>
        <end position="181"/>
    </location>
</feature>
<protein>
    <submittedName>
        <fullName evidence="2">Expressed protein</fullName>
    </submittedName>
</protein>
<accession>F0Y5C9</accession>
<gene>
    <name evidence="2" type="ORF">AURANDRAFT_71318</name>
</gene>
<dbReference type="KEGG" id="aaf:AURANDRAFT_71318"/>
<evidence type="ECO:0000313" key="2">
    <source>
        <dbReference type="EMBL" id="EGB09820.1"/>
    </source>
</evidence>
<feature type="compositionally biased region" description="Basic residues" evidence="1">
    <location>
        <begin position="75"/>
        <end position="96"/>
    </location>
</feature>
<feature type="compositionally biased region" description="Basic residues" evidence="1">
    <location>
        <begin position="44"/>
        <end position="57"/>
    </location>
</feature>
<sequence length="570" mass="62321">PIEEGSADGRGRRPRGHAPPRGAPRQVRAPPARRVRVGGEQRRRQFHGKRGHGRRRPRGGDVVVRARDAPEPARRRVPRVRGRRRGRPGAPRRGRRRAEGAAGEEAAARPAPRQVDGPRGGLRVARHRPLHQRQGAGLHGGRVATRAPRGPPPVHADAHHEEVQPDAHDRQELVQEDERAHGPGARRARRGAVRLPQDGRPQGEPEAAAVRRGRRAARLAHERLRPDGLAVRGRAGPQPPRRRPRPEPPVRVPLRLAVLEPVEPDRPRGRRADGVRLRDQGGQDLRPRRLQERPEPPRRRRRRLRAPPRLHRDAPRRHGPESRRERPRGAQDVRDGRAPAARPARDPRARPHRGAVAGGADALGEPRGALGRVHFRGVVAPVRVDGDGVGPARPRPAAAGGGPAPRRLRRGRVGDGGGTRRPRARGRGARARPAAAKGAAAARRRRAAGVQGQGLLQGPPAAEDRAPDARGAQERPLGPPVARDARKKIIPNSRRNFKEVAAARSAPTSTPNCTYTPSSGAHPSRRRLKLRPLHAGTSLSRALDPLACSRRGPRPHRARRRPVVPVVHCC</sequence>
<feature type="compositionally biased region" description="Basic residues" evidence="1">
    <location>
        <begin position="420"/>
        <end position="430"/>
    </location>
</feature>
<feature type="compositionally biased region" description="Basic and acidic residues" evidence="1">
    <location>
        <begin position="64"/>
        <end position="74"/>
    </location>
</feature>
<feature type="compositionally biased region" description="Polar residues" evidence="1">
    <location>
        <begin position="506"/>
        <end position="521"/>
    </location>
</feature>
<feature type="compositionally biased region" description="Basic residues" evidence="1">
    <location>
        <begin position="298"/>
        <end position="309"/>
    </location>
</feature>
<dbReference type="InParanoid" id="F0Y5C9"/>
<evidence type="ECO:0000313" key="3">
    <source>
        <dbReference type="Proteomes" id="UP000002729"/>
    </source>
</evidence>
<dbReference type="RefSeq" id="XP_009035854.1">
    <property type="nucleotide sequence ID" value="XM_009037606.1"/>
</dbReference>
<feature type="compositionally biased region" description="Basic and acidic residues" evidence="1">
    <location>
        <begin position="310"/>
        <end position="349"/>
    </location>
</feature>
<feature type="compositionally biased region" description="Low complexity" evidence="1">
    <location>
        <begin position="252"/>
        <end position="261"/>
    </location>
</feature>
<keyword evidence="3" id="KW-1185">Reference proteome</keyword>
<reference evidence="2 3" key="1">
    <citation type="journal article" date="2011" name="Proc. Natl. Acad. Sci. U.S.A.">
        <title>Niche of harmful alga Aureococcus anophagefferens revealed through ecogenomics.</title>
        <authorList>
            <person name="Gobler C.J."/>
            <person name="Berry D.L."/>
            <person name="Dyhrman S.T."/>
            <person name="Wilhelm S.W."/>
            <person name="Salamov A."/>
            <person name="Lobanov A.V."/>
            <person name="Zhang Y."/>
            <person name="Collier J.L."/>
            <person name="Wurch L.L."/>
            <person name="Kustka A.B."/>
            <person name="Dill B.D."/>
            <person name="Shah M."/>
            <person name="VerBerkmoes N.C."/>
            <person name="Kuo A."/>
            <person name="Terry A."/>
            <person name="Pangilinan J."/>
            <person name="Lindquist E.A."/>
            <person name="Lucas S."/>
            <person name="Paulsen I.T."/>
            <person name="Hattenrath-Lehmann T.K."/>
            <person name="Talmage S.C."/>
            <person name="Walker E.A."/>
            <person name="Koch F."/>
            <person name="Burson A.M."/>
            <person name="Marcoval M.A."/>
            <person name="Tang Y.Z."/>
            <person name="Lecleir G.R."/>
            <person name="Coyne K.J."/>
            <person name="Berg G.M."/>
            <person name="Bertrand E.M."/>
            <person name="Saito M.A."/>
            <person name="Gladyshev V.N."/>
            <person name="Grigoriev I.V."/>
        </authorList>
    </citation>
    <scope>NUCLEOTIDE SEQUENCE [LARGE SCALE GENOMIC DNA]</scope>
    <source>
        <strain evidence="3">CCMP 1984</strain>
    </source>
</reference>
<feature type="region of interest" description="Disordered" evidence="1">
    <location>
        <begin position="383"/>
        <end position="527"/>
    </location>
</feature>
<organism evidence="3">
    <name type="scientific">Aureococcus anophagefferens</name>
    <name type="common">Harmful bloom alga</name>
    <dbReference type="NCBI Taxonomy" id="44056"/>
    <lineage>
        <taxon>Eukaryota</taxon>
        <taxon>Sar</taxon>
        <taxon>Stramenopiles</taxon>
        <taxon>Ochrophyta</taxon>
        <taxon>Pelagophyceae</taxon>
        <taxon>Pelagomonadales</taxon>
        <taxon>Pelagomonadaceae</taxon>
        <taxon>Aureococcus</taxon>
    </lineage>
</organism>
<dbReference type="OMA" id="STPNCTY"/>
<feature type="compositionally biased region" description="Low complexity" evidence="1">
    <location>
        <begin position="448"/>
        <end position="461"/>
    </location>
</feature>
<dbReference type="GeneID" id="20228163"/>
<feature type="compositionally biased region" description="Basic and acidic residues" evidence="1">
    <location>
        <begin position="462"/>
        <end position="473"/>
    </location>
</feature>
<feature type="region of interest" description="Disordered" evidence="1">
    <location>
        <begin position="1"/>
        <end position="367"/>
    </location>
</feature>
<name>F0Y5C9_AURAN</name>
<feature type="compositionally biased region" description="Low complexity" evidence="1">
    <location>
        <begin position="100"/>
        <end position="113"/>
    </location>
</feature>
<feature type="compositionally biased region" description="Low complexity" evidence="1">
    <location>
        <begin position="431"/>
        <end position="441"/>
    </location>
</feature>
<feature type="non-terminal residue" evidence="2">
    <location>
        <position position="1"/>
    </location>
</feature>
<dbReference type="Proteomes" id="UP000002729">
    <property type="component" value="Unassembled WGS sequence"/>
</dbReference>
<evidence type="ECO:0000256" key="1">
    <source>
        <dbReference type="SAM" id="MobiDB-lite"/>
    </source>
</evidence>